<sequence length="255" mass="30442">MDDSATPTELEERIIDSAITLLTKSVIDVYSERFRELGKLNMETCLRWHKVFDELFSDLQGFEGFIKDDSFHKDFSIREGDTVFKGKFAYDYAVRVRGQIYMRVLSYVDWEIYRNLSEVYKSVIKLIQCNHAIIDTLYDYNRRVRRMLSGRYKPEELFKMKNDMENDNNIQDIMPFLKSLDLGLYMGFANLAYASKNLHLFHWATRIKFIHYTLKKEVVTIEDIWYRVEEAPTYKAYTIKSLKAKKYKRSANRNK</sequence>
<gene>
    <name evidence="1" type="ORF">J8A68_001407</name>
</gene>
<protein>
    <submittedName>
        <fullName evidence="1">Uncharacterized protein</fullName>
    </submittedName>
</protein>
<evidence type="ECO:0000313" key="2">
    <source>
        <dbReference type="Proteomes" id="UP000694255"/>
    </source>
</evidence>
<evidence type="ECO:0000313" key="1">
    <source>
        <dbReference type="EMBL" id="KAG7665098.1"/>
    </source>
</evidence>
<reference evidence="1 2" key="1">
    <citation type="journal article" date="2021" name="DNA Res.">
        <title>Genome analysis of Candida subhashii reveals its hybrid nature and dual mitochondrial genome conformations.</title>
        <authorList>
            <person name="Mixao V."/>
            <person name="Hegedusova E."/>
            <person name="Saus E."/>
            <person name="Pryszcz L.P."/>
            <person name="Cillingova A."/>
            <person name="Nosek J."/>
            <person name="Gabaldon T."/>
        </authorList>
    </citation>
    <scope>NUCLEOTIDE SEQUENCE [LARGE SCALE GENOMIC DNA]</scope>
    <source>
        <strain evidence="1 2">CBS 10753</strain>
    </source>
</reference>
<dbReference type="AlphaFoldDB" id="A0A8J5QNM3"/>
<dbReference type="RefSeq" id="XP_049265330.1">
    <property type="nucleotide sequence ID" value="XM_049405059.1"/>
</dbReference>
<comment type="caution">
    <text evidence="1">The sequence shown here is derived from an EMBL/GenBank/DDBJ whole genome shotgun (WGS) entry which is preliminary data.</text>
</comment>
<organism evidence="1 2">
    <name type="scientific">[Candida] subhashii</name>
    <dbReference type="NCBI Taxonomy" id="561895"/>
    <lineage>
        <taxon>Eukaryota</taxon>
        <taxon>Fungi</taxon>
        <taxon>Dikarya</taxon>
        <taxon>Ascomycota</taxon>
        <taxon>Saccharomycotina</taxon>
        <taxon>Pichiomycetes</taxon>
        <taxon>Debaryomycetaceae</taxon>
        <taxon>Spathaspora</taxon>
    </lineage>
</organism>
<name>A0A8J5QNM3_9ASCO</name>
<accession>A0A8J5QNM3</accession>
<dbReference type="GeneID" id="73468208"/>
<keyword evidence="2" id="KW-1185">Reference proteome</keyword>
<dbReference type="EMBL" id="JAGSYN010000053">
    <property type="protein sequence ID" value="KAG7665098.1"/>
    <property type="molecule type" value="Genomic_DNA"/>
</dbReference>
<proteinExistence type="predicted"/>
<dbReference type="Proteomes" id="UP000694255">
    <property type="component" value="Unassembled WGS sequence"/>
</dbReference>